<evidence type="ECO:0000313" key="2">
    <source>
        <dbReference type="Proteomes" id="UP001596915"/>
    </source>
</evidence>
<name>A0ABW2WNX7_9ACTN</name>
<accession>A0ABW2WNX7</accession>
<protein>
    <submittedName>
        <fullName evidence="1">Immunity 49 family protein</fullName>
    </submittedName>
</protein>
<sequence length="302" mass="33102">MPEVTQHAASKQHMAEALDNITGRTRRRWHWMRYDDPSPEKLDEMRDELLDHVAARAAQDPALNDETARAALRTAAECSLGALSVGCFPNGDQEIVFPLIDEQLSSENIAFNDVIEQAPTAETWLTTFATCLISGLMWDRQRIIGLLLRSDYAPAIREGVPYSTLNSTSQPADLAAMDALCEYLTEASGHLPRDWPAVPLRKPDPVERAEAARRLDAAGHLTPDQQLLRVLLDDDQHTFEQALVTRLVGHRDSVGADPSPRTLLPVGVAAVAALAVQLHEWELGVLSGYLPSALLGSPVALQ</sequence>
<gene>
    <name evidence="1" type="ORF">ACFQ2K_10110</name>
</gene>
<dbReference type="Pfam" id="PF15575">
    <property type="entry name" value="Imm49"/>
    <property type="match status" value="1"/>
</dbReference>
<proteinExistence type="predicted"/>
<keyword evidence="2" id="KW-1185">Reference proteome</keyword>
<organism evidence="1 2">
    <name type="scientific">Streptomyces sanglieri</name>
    <dbReference type="NCBI Taxonomy" id="193460"/>
    <lineage>
        <taxon>Bacteria</taxon>
        <taxon>Bacillati</taxon>
        <taxon>Actinomycetota</taxon>
        <taxon>Actinomycetes</taxon>
        <taxon>Kitasatosporales</taxon>
        <taxon>Streptomycetaceae</taxon>
        <taxon>Streptomyces</taxon>
    </lineage>
</organism>
<dbReference type="InterPro" id="IPR029074">
    <property type="entry name" value="Imm49"/>
</dbReference>
<reference evidence="2" key="1">
    <citation type="journal article" date="2019" name="Int. J. Syst. Evol. Microbiol.">
        <title>The Global Catalogue of Microorganisms (GCM) 10K type strain sequencing project: providing services to taxonomists for standard genome sequencing and annotation.</title>
        <authorList>
            <consortium name="The Broad Institute Genomics Platform"/>
            <consortium name="The Broad Institute Genome Sequencing Center for Infectious Disease"/>
            <person name="Wu L."/>
            <person name="Ma J."/>
        </authorList>
    </citation>
    <scope>NUCLEOTIDE SEQUENCE [LARGE SCALE GENOMIC DNA]</scope>
    <source>
        <strain evidence="2">JCM 12607</strain>
    </source>
</reference>
<dbReference type="Proteomes" id="UP001596915">
    <property type="component" value="Unassembled WGS sequence"/>
</dbReference>
<dbReference type="EMBL" id="JBHTGL010000008">
    <property type="protein sequence ID" value="MFD0623109.1"/>
    <property type="molecule type" value="Genomic_DNA"/>
</dbReference>
<comment type="caution">
    <text evidence="1">The sequence shown here is derived from an EMBL/GenBank/DDBJ whole genome shotgun (WGS) entry which is preliminary data.</text>
</comment>
<evidence type="ECO:0000313" key="1">
    <source>
        <dbReference type="EMBL" id="MFD0623109.1"/>
    </source>
</evidence>